<evidence type="ECO:0000256" key="3">
    <source>
        <dbReference type="ARBA" id="ARBA00022764"/>
    </source>
</evidence>
<dbReference type="InterPro" id="IPR050490">
    <property type="entry name" value="Bact_solute-bd_prot1"/>
</dbReference>
<evidence type="ECO:0000256" key="2">
    <source>
        <dbReference type="ARBA" id="ARBA00008520"/>
    </source>
</evidence>
<dbReference type="InterPro" id="IPR006059">
    <property type="entry name" value="SBP"/>
</dbReference>
<dbReference type="STRING" id="1526658.BHK69_03440"/>
<keyword evidence="3" id="KW-0574">Periplasm</keyword>
<keyword evidence="6" id="KW-1185">Reference proteome</keyword>
<feature type="signal peptide" evidence="4">
    <location>
        <begin position="1"/>
        <end position="25"/>
    </location>
</feature>
<comment type="similarity">
    <text evidence="2">Belongs to the bacterial solute-binding protein 1 family.</text>
</comment>
<evidence type="ECO:0000256" key="1">
    <source>
        <dbReference type="ARBA" id="ARBA00004418"/>
    </source>
</evidence>
<dbReference type="OrthoDB" id="9805950at2"/>
<dbReference type="RefSeq" id="WP_069688885.1">
    <property type="nucleotide sequence ID" value="NZ_CP017147.1"/>
</dbReference>
<dbReference type="CDD" id="cd14748">
    <property type="entry name" value="PBP2_UgpB"/>
    <property type="match status" value="1"/>
</dbReference>
<reference evidence="5 6" key="1">
    <citation type="journal article" date="2015" name="Antonie Van Leeuwenhoek">
        <title>Bosea vaviloviae sp. nov., a new species of slow-growing rhizobia isolated from nodules of the relict species Vavilovia formosa (Stev.) Fed.</title>
        <authorList>
            <person name="Safronova V.I."/>
            <person name="Kuznetsova I.G."/>
            <person name="Sazanova A.L."/>
            <person name="Kimeklis A.K."/>
            <person name="Belimov A.A."/>
            <person name="Andronov E.E."/>
            <person name="Pinaev A.G."/>
            <person name="Chizhevskaya E.P."/>
            <person name="Pukhaev A.R."/>
            <person name="Popov K.P."/>
            <person name="Willems A."/>
            <person name="Tikhonovich I.A."/>
        </authorList>
    </citation>
    <scope>NUCLEOTIDE SEQUENCE [LARGE SCALE GENOMIC DNA]</scope>
    <source>
        <strain evidence="5 6">Vaf18</strain>
    </source>
</reference>
<comment type="subcellular location">
    <subcellularLocation>
        <location evidence="1">Periplasm</location>
    </subcellularLocation>
</comment>
<dbReference type="Proteomes" id="UP000094969">
    <property type="component" value="Chromosome"/>
</dbReference>
<dbReference type="PANTHER" id="PTHR43649:SF30">
    <property type="entry name" value="ABC TRANSPORTER SUBSTRATE-BINDING PROTEIN"/>
    <property type="match status" value="1"/>
</dbReference>
<accession>A0A1D7TX14</accession>
<dbReference type="PANTHER" id="PTHR43649">
    <property type="entry name" value="ARABINOSE-BINDING PROTEIN-RELATED"/>
    <property type="match status" value="1"/>
</dbReference>
<keyword evidence="4" id="KW-0732">Signal</keyword>
<proteinExistence type="inferred from homology"/>
<dbReference type="Gene3D" id="3.40.190.10">
    <property type="entry name" value="Periplasmic binding protein-like II"/>
    <property type="match status" value="2"/>
</dbReference>
<dbReference type="SUPFAM" id="SSF53850">
    <property type="entry name" value="Periplasmic binding protein-like II"/>
    <property type="match status" value="1"/>
</dbReference>
<evidence type="ECO:0000313" key="5">
    <source>
        <dbReference type="EMBL" id="AOO79663.1"/>
    </source>
</evidence>
<evidence type="ECO:0000313" key="6">
    <source>
        <dbReference type="Proteomes" id="UP000094969"/>
    </source>
</evidence>
<dbReference type="KEGG" id="bvv:BHK69_03440"/>
<organism evidence="5 6">
    <name type="scientific">Bosea vaviloviae</name>
    <dbReference type="NCBI Taxonomy" id="1526658"/>
    <lineage>
        <taxon>Bacteria</taxon>
        <taxon>Pseudomonadati</taxon>
        <taxon>Pseudomonadota</taxon>
        <taxon>Alphaproteobacteria</taxon>
        <taxon>Hyphomicrobiales</taxon>
        <taxon>Boseaceae</taxon>
        <taxon>Bosea</taxon>
    </lineage>
</organism>
<dbReference type="PROSITE" id="PS51318">
    <property type="entry name" value="TAT"/>
    <property type="match status" value="1"/>
</dbReference>
<gene>
    <name evidence="5" type="ORF">BHK69_03440</name>
</gene>
<dbReference type="EMBL" id="CP017147">
    <property type="protein sequence ID" value="AOO79663.1"/>
    <property type="molecule type" value="Genomic_DNA"/>
</dbReference>
<dbReference type="InterPro" id="IPR006311">
    <property type="entry name" value="TAT_signal"/>
</dbReference>
<protein>
    <submittedName>
        <fullName evidence="5">ABC transporter substrate-binding protein</fullName>
    </submittedName>
</protein>
<dbReference type="GO" id="GO:0042597">
    <property type="term" value="C:periplasmic space"/>
    <property type="evidence" value="ECO:0007669"/>
    <property type="project" value="UniProtKB-SubCell"/>
</dbReference>
<feature type="chain" id="PRO_5009099703" evidence="4">
    <location>
        <begin position="26"/>
        <end position="447"/>
    </location>
</feature>
<sequence length="447" mass="48395">MTTTRRSVLAGAAFAASFALSPAFAPALAQAPTEIELFFPVPVDGQLARDMAAMIKEFNETHPAIKATPVYTGSYDETLIKTRAAMKAGKPPAAAIMSANFLLDLKIEGEIQPLDGLIKAAGKTNDQFMGQFFPALYGNAVLDRSVYGVPFHNSTPLLYINADHFKEAGLDPDKLPTNWEELAAAAKKLTKREGDRVTRWGITMPSNYDYGGWILQALTQSNGGQWFNVDYGGEVYYDTPSMLGALTFWSDLVAKAKVHPTGVQAGGAVSSAFLSGQSSMVLLSTGSLTHIRGNAKFPYKVAFVPKNVKNEVPIGGASLVIPTGVEGARREAAWTLINWMTAPEKSGWWSRATGYFAPNMAAYDLPEMKEFLAKNPDAGIAVKQLAFAKPWFATYKTVPVRKAIEDELQAVLSGKKSPKEALVAAQKTADEVMRPYVEQTALKLPTN</sequence>
<dbReference type="AlphaFoldDB" id="A0A1D7TX14"/>
<evidence type="ECO:0000256" key="4">
    <source>
        <dbReference type="SAM" id="SignalP"/>
    </source>
</evidence>
<name>A0A1D7TX14_9HYPH</name>
<dbReference type="Pfam" id="PF13416">
    <property type="entry name" value="SBP_bac_8"/>
    <property type="match status" value="1"/>
</dbReference>